<dbReference type="Gene3D" id="3.30.230.120">
    <property type="match status" value="1"/>
</dbReference>
<dbReference type="InterPro" id="IPR020568">
    <property type="entry name" value="Ribosomal_Su5_D2-typ_SF"/>
</dbReference>
<dbReference type="SUPFAM" id="SSF54211">
    <property type="entry name" value="Ribosomal protein S5 domain 2-like"/>
    <property type="match status" value="1"/>
</dbReference>
<feature type="non-terminal residue" evidence="2">
    <location>
        <position position="163"/>
    </location>
</feature>
<accession>A0A383CRT2</accession>
<feature type="non-terminal residue" evidence="2">
    <location>
        <position position="1"/>
    </location>
</feature>
<reference evidence="2" key="1">
    <citation type="submission" date="2018-05" db="EMBL/GenBank/DDBJ databases">
        <authorList>
            <person name="Lanie J.A."/>
            <person name="Ng W.-L."/>
            <person name="Kazmierczak K.M."/>
            <person name="Andrzejewski T.M."/>
            <person name="Davidsen T.M."/>
            <person name="Wayne K.J."/>
            <person name="Tettelin H."/>
            <person name="Glass J.I."/>
            <person name="Rusch D."/>
            <person name="Podicherti R."/>
            <person name="Tsui H.-C.T."/>
            <person name="Winkler M.E."/>
        </authorList>
    </citation>
    <scope>NUCLEOTIDE SEQUENCE</scope>
</reference>
<organism evidence="2">
    <name type="scientific">marine metagenome</name>
    <dbReference type="NCBI Taxonomy" id="408172"/>
    <lineage>
        <taxon>unclassified sequences</taxon>
        <taxon>metagenomes</taxon>
        <taxon>ecological metagenomes</taxon>
    </lineage>
</organism>
<feature type="domain" description="GHMP kinase N-terminal" evidence="1">
    <location>
        <begin position="68"/>
        <end position="147"/>
    </location>
</feature>
<gene>
    <name evidence="2" type="ORF">METZ01_LOCUS487617</name>
</gene>
<name>A0A383CRT2_9ZZZZ</name>
<dbReference type="Pfam" id="PF00288">
    <property type="entry name" value="GHMP_kinases_N"/>
    <property type="match status" value="1"/>
</dbReference>
<dbReference type="EMBL" id="UINC01211036">
    <property type="protein sequence ID" value="SVE34763.1"/>
    <property type="molecule type" value="Genomic_DNA"/>
</dbReference>
<protein>
    <recommendedName>
        <fullName evidence="1">GHMP kinase N-terminal domain-containing protein</fullName>
    </recommendedName>
</protein>
<dbReference type="InterPro" id="IPR006204">
    <property type="entry name" value="GHMP_kinase_N_dom"/>
</dbReference>
<dbReference type="GO" id="GO:0005524">
    <property type="term" value="F:ATP binding"/>
    <property type="evidence" value="ECO:0007669"/>
    <property type="project" value="InterPro"/>
</dbReference>
<evidence type="ECO:0000259" key="1">
    <source>
        <dbReference type="Pfam" id="PF00288"/>
    </source>
</evidence>
<evidence type="ECO:0000313" key="2">
    <source>
        <dbReference type="EMBL" id="SVE34763.1"/>
    </source>
</evidence>
<dbReference type="AlphaFoldDB" id="A0A383CRT2"/>
<dbReference type="PRINTS" id="PR00960">
    <property type="entry name" value="LMBPPROTEIN"/>
</dbReference>
<proteinExistence type="predicted"/>
<dbReference type="InterPro" id="IPR001174">
    <property type="entry name" value="HddA/FKP"/>
</dbReference>
<dbReference type="GO" id="GO:0016301">
    <property type="term" value="F:kinase activity"/>
    <property type="evidence" value="ECO:0007669"/>
    <property type="project" value="InterPro"/>
</dbReference>
<sequence>VSFFGGGTDLASYYETRRGTVLSASIDKFLYVMVRRQIGIVEHRFRVNWSEVEFCDEIDEIRHPIVREALRLLDIDEPVEISTFSDIPANSGLGSSSAFAVGILHALYALKGEMRSKNALATEAAMLEIDVLGRVMGKQDHFASSYGDFNVLYFNQDGSVGVE</sequence>